<organism evidence="1 2">
    <name type="scientific">Ziziphus jujuba</name>
    <name type="common">Chinese jujube</name>
    <name type="synonym">Ziziphus sativa</name>
    <dbReference type="NCBI Taxonomy" id="326968"/>
    <lineage>
        <taxon>Eukaryota</taxon>
        <taxon>Viridiplantae</taxon>
        <taxon>Streptophyta</taxon>
        <taxon>Embryophyta</taxon>
        <taxon>Tracheophyta</taxon>
        <taxon>Spermatophyta</taxon>
        <taxon>Magnoliopsida</taxon>
        <taxon>eudicotyledons</taxon>
        <taxon>Gunneridae</taxon>
        <taxon>Pentapetalae</taxon>
        <taxon>rosids</taxon>
        <taxon>fabids</taxon>
        <taxon>Rosales</taxon>
        <taxon>Rhamnaceae</taxon>
        <taxon>Paliureae</taxon>
        <taxon>Ziziphus</taxon>
    </lineage>
</organism>
<accession>A0A6P4AIY0</accession>
<evidence type="ECO:0000313" key="1">
    <source>
        <dbReference type="Proteomes" id="UP001652623"/>
    </source>
</evidence>
<dbReference type="Proteomes" id="UP001652623">
    <property type="component" value="Chromosome 6"/>
</dbReference>
<keyword evidence="1" id="KW-1185">Reference proteome</keyword>
<protein>
    <submittedName>
        <fullName evidence="2">Uncharacterized protein LOC107431201</fullName>
    </submittedName>
</protein>
<proteinExistence type="predicted"/>
<gene>
    <name evidence="2" type="primary">LOC107431201</name>
</gene>
<sequence length="225" mass="25767">MVLWEIALVTAYFLGLRQTHRLSLTLVPRITSPKYPGGRRFLQGFLTGVAYSRIKSKIFPFPNQRRGREFNVAFKVQRNILQEKAKEVGWSSGNWIPSWMKPSYQIRVHPPALPPSAGSSMSWTNQETSISFKLETHSSTQTFRNLVCDGHLFTRLKSLWNNRPYPGISMTMRLPKPTAGTMTQSKNLFINRPEAVRTLNYNRGGLDGGVIRKDIRQWIAAKMNQ</sequence>
<dbReference type="PANTHER" id="PTHR35998">
    <property type="entry name" value="OS02G0127900 PROTEIN"/>
    <property type="match status" value="1"/>
</dbReference>
<dbReference type="RefSeq" id="XP_015897567.3">
    <property type="nucleotide sequence ID" value="XM_016042081.4"/>
</dbReference>
<reference evidence="2" key="1">
    <citation type="submission" date="2025-08" db="UniProtKB">
        <authorList>
            <consortium name="RefSeq"/>
        </authorList>
    </citation>
    <scope>IDENTIFICATION</scope>
    <source>
        <tissue evidence="2">Seedling</tissue>
    </source>
</reference>
<dbReference type="AlphaFoldDB" id="A0A6P4AIY0"/>
<dbReference type="InParanoid" id="A0A6P4AIY0"/>
<name>A0A6P4AIY0_ZIZJJ</name>
<dbReference type="GeneID" id="107431201"/>
<evidence type="ECO:0000313" key="2">
    <source>
        <dbReference type="RefSeq" id="XP_015897567.3"/>
    </source>
</evidence>
<dbReference type="KEGG" id="zju:107431201"/>
<dbReference type="PANTHER" id="PTHR35998:SF1">
    <property type="entry name" value="OS02G0127900 PROTEIN"/>
    <property type="match status" value="1"/>
</dbReference>